<sequence length="219" mass="24683">MNNTLSESQLWALAAGDVLLSGNGYDFACAYDTERSGIDAAKVNQEVLLNGWSISDHLSAWKSLRFLTVEGGHHEEFDRCRFALSVMNAQQQNQYISSFHDEMIIAELTIVQHYHGLLPAAGVLAWDLGRAAFIGHLCMEFGLIDPDEAWPFLIHNASLLQQSYASWEEFGTAYIIGRQFWAKSLDPDQTEKHLESIIGRMQDPNSPWAILPWELKLEA</sequence>
<proteinExistence type="predicted"/>
<reference evidence="2 3" key="1">
    <citation type="submission" date="2023-03" db="EMBL/GenBank/DDBJ databases">
        <title>Bacillus Genome Sequencing.</title>
        <authorList>
            <person name="Dunlap C."/>
        </authorList>
    </citation>
    <scope>NUCLEOTIDE SEQUENCE [LARGE SCALE GENOMIC DNA]</scope>
    <source>
        <strain evidence="2 3">NRS-52</strain>
    </source>
</reference>
<evidence type="ECO:0000313" key="2">
    <source>
        <dbReference type="EMBL" id="MED5018523.1"/>
    </source>
</evidence>
<dbReference type="EMBL" id="JARTLD010000036">
    <property type="protein sequence ID" value="MED5018523.1"/>
    <property type="molecule type" value="Genomic_DNA"/>
</dbReference>
<evidence type="ECO:0000259" key="1">
    <source>
        <dbReference type="Pfam" id="PF06889"/>
    </source>
</evidence>
<dbReference type="Proteomes" id="UP001343257">
    <property type="component" value="Unassembled WGS sequence"/>
</dbReference>
<dbReference type="RefSeq" id="WP_328278847.1">
    <property type="nucleotide sequence ID" value="NZ_JARTLD010000036.1"/>
</dbReference>
<evidence type="ECO:0000313" key="3">
    <source>
        <dbReference type="Proteomes" id="UP001343257"/>
    </source>
</evidence>
<gene>
    <name evidence="2" type="ORF">P9847_14540</name>
</gene>
<dbReference type="InterPro" id="IPR009677">
    <property type="entry name" value="DUF1266"/>
</dbReference>
<dbReference type="Pfam" id="PF06889">
    <property type="entry name" value="DUF1266"/>
    <property type="match status" value="1"/>
</dbReference>
<keyword evidence="3" id="KW-1185">Reference proteome</keyword>
<comment type="caution">
    <text evidence="2">The sequence shown here is derived from an EMBL/GenBank/DDBJ whole genome shotgun (WGS) entry which is preliminary data.</text>
</comment>
<accession>A0ABU6PUF9</accession>
<feature type="domain" description="DUF1266" evidence="1">
    <location>
        <begin position="48"/>
        <end position="213"/>
    </location>
</feature>
<organism evidence="2 3">
    <name type="scientific">Paenibacillus chibensis</name>
    <dbReference type="NCBI Taxonomy" id="59846"/>
    <lineage>
        <taxon>Bacteria</taxon>
        <taxon>Bacillati</taxon>
        <taxon>Bacillota</taxon>
        <taxon>Bacilli</taxon>
        <taxon>Bacillales</taxon>
        <taxon>Paenibacillaceae</taxon>
        <taxon>Paenibacillus</taxon>
    </lineage>
</organism>
<protein>
    <submittedName>
        <fullName evidence="2">DUF1266 domain-containing protein</fullName>
    </submittedName>
</protein>
<name>A0ABU6PUF9_9BACL</name>